<evidence type="ECO:0000256" key="1">
    <source>
        <dbReference type="SAM" id="MobiDB-lite"/>
    </source>
</evidence>
<evidence type="ECO:0008006" key="4">
    <source>
        <dbReference type="Google" id="ProtNLM"/>
    </source>
</evidence>
<accession>A0AAW0H9H5</accession>
<name>A0AAW0H9H5_MYOGA</name>
<evidence type="ECO:0000313" key="3">
    <source>
        <dbReference type="Proteomes" id="UP001488838"/>
    </source>
</evidence>
<comment type="caution">
    <text evidence="2">The sequence shown here is derived from an EMBL/GenBank/DDBJ whole genome shotgun (WGS) entry which is preliminary data.</text>
</comment>
<organism evidence="2 3">
    <name type="scientific">Myodes glareolus</name>
    <name type="common">Bank vole</name>
    <name type="synonym">Clethrionomys glareolus</name>
    <dbReference type="NCBI Taxonomy" id="447135"/>
    <lineage>
        <taxon>Eukaryota</taxon>
        <taxon>Metazoa</taxon>
        <taxon>Chordata</taxon>
        <taxon>Craniata</taxon>
        <taxon>Vertebrata</taxon>
        <taxon>Euteleostomi</taxon>
        <taxon>Mammalia</taxon>
        <taxon>Eutheria</taxon>
        <taxon>Euarchontoglires</taxon>
        <taxon>Glires</taxon>
        <taxon>Rodentia</taxon>
        <taxon>Myomorpha</taxon>
        <taxon>Muroidea</taxon>
        <taxon>Cricetidae</taxon>
        <taxon>Arvicolinae</taxon>
        <taxon>Myodes</taxon>
    </lineage>
</organism>
<keyword evidence="3" id="KW-1185">Reference proteome</keyword>
<feature type="region of interest" description="Disordered" evidence="1">
    <location>
        <begin position="1"/>
        <end position="20"/>
    </location>
</feature>
<dbReference type="AlphaFoldDB" id="A0AAW0H9H5"/>
<proteinExistence type="predicted"/>
<gene>
    <name evidence="2" type="ORF">U0070_023711</name>
</gene>
<protein>
    <recommendedName>
        <fullName evidence="4">MHC class I antigen</fullName>
    </recommendedName>
</protein>
<sequence length="59" mass="6767">MQNCWEQQSSREHGHQVSPWQDAGVWPEVVWLDRGTEGQGVFQDVQQLGAMRAVLQCDK</sequence>
<dbReference type="EMBL" id="JBBHLL010000629">
    <property type="protein sequence ID" value="KAK7799258.1"/>
    <property type="molecule type" value="Genomic_DNA"/>
</dbReference>
<dbReference type="Proteomes" id="UP001488838">
    <property type="component" value="Unassembled WGS sequence"/>
</dbReference>
<evidence type="ECO:0000313" key="2">
    <source>
        <dbReference type="EMBL" id="KAK7799258.1"/>
    </source>
</evidence>
<reference evidence="2 3" key="1">
    <citation type="journal article" date="2023" name="bioRxiv">
        <title>Conserved and derived expression patterns and positive selection on dental genes reveal complex evolutionary context of ever-growing rodent molars.</title>
        <authorList>
            <person name="Calamari Z.T."/>
            <person name="Song A."/>
            <person name="Cohen E."/>
            <person name="Akter M."/>
            <person name="Roy R.D."/>
            <person name="Hallikas O."/>
            <person name="Christensen M.M."/>
            <person name="Li P."/>
            <person name="Marangoni P."/>
            <person name="Jernvall J."/>
            <person name="Klein O.D."/>
        </authorList>
    </citation>
    <scope>NUCLEOTIDE SEQUENCE [LARGE SCALE GENOMIC DNA]</scope>
    <source>
        <strain evidence="2">V071</strain>
    </source>
</reference>